<gene>
    <name evidence="2" type="ORF">BCR44DRAFT_1431775</name>
</gene>
<feature type="compositionally biased region" description="Low complexity" evidence="1">
    <location>
        <begin position="10"/>
        <end position="24"/>
    </location>
</feature>
<dbReference type="STRING" id="765915.A0A1Y2HQA0"/>
<comment type="caution">
    <text evidence="2">The sequence shown here is derived from an EMBL/GenBank/DDBJ whole genome shotgun (WGS) entry which is preliminary data.</text>
</comment>
<dbReference type="GO" id="GO:0031267">
    <property type="term" value="F:small GTPase binding"/>
    <property type="evidence" value="ECO:0007669"/>
    <property type="project" value="InterPro"/>
</dbReference>
<evidence type="ECO:0000256" key="1">
    <source>
        <dbReference type="SAM" id="MobiDB-lite"/>
    </source>
</evidence>
<reference evidence="2 3" key="1">
    <citation type="submission" date="2016-07" db="EMBL/GenBank/DDBJ databases">
        <title>Pervasive Adenine N6-methylation of Active Genes in Fungi.</title>
        <authorList>
            <consortium name="DOE Joint Genome Institute"/>
            <person name="Mondo S.J."/>
            <person name="Dannebaum R.O."/>
            <person name="Kuo R.C."/>
            <person name="Labutti K."/>
            <person name="Haridas S."/>
            <person name="Kuo A."/>
            <person name="Salamov A."/>
            <person name="Ahrendt S.R."/>
            <person name="Lipzen A."/>
            <person name="Sullivan W."/>
            <person name="Andreopoulos W.B."/>
            <person name="Clum A."/>
            <person name="Lindquist E."/>
            <person name="Daum C."/>
            <person name="Ramamoorthy G.K."/>
            <person name="Gryganskyi A."/>
            <person name="Culley D."/>
            <person name="Magnuson J.K."/>
            <person name="James T.Y."/>
            <person name="O'Malley M.A."/>
            <person name="Stajich J.E."/>
            <person name="Spatafora J.W."/>
            <person name="Visel A."/>
            <person name="Grigoriev I.V."/>
        </authorList>
    </citation>
    <scope>NUCLEOTIDE SEQUENCE [LARGE SCALE GENOMIC DNA]</scope>
    <source>
        <strain evidence="2 3">PL171</strain>
    </source>
</reference>
<organism evidence="2 3">
    <name type="scientific">Catenaria anguillulae PL171</name>
    <dbReference type="NCBI Taxonomy" id="765915"/>
    <lineage>
        <taxon>Eukaryota</taxon>
        <taxon>Fungi</taxon>
        <taxon>Fungi incertae sedis</taxon>
        <taxon>Blastocladiomycota</taxon>
        <taxon>Blastocladiomycetes</taxon>
        <taxon>Blastocladiales</taxon>
        <taxon>Catenariaceae</taxon>
        <taxon>Catenaria</taxon>
    </lineage>
</organism>
<feature type="region of interest" description="Disordered" evidence="1">
    <location>
        <begin position="1"/>
        <end position="24"/>
    </location>
</feature>
<sequence>MQSQSKPIMSTTGTSSPPPSSASLSATTALAAADTLIRTELFSGTRTSATDGRSIQVERPALGLIDLPIHASIGEGGYFTREAAWITELDRIRTQAASFISLVYAYRGCFKAVPTFNGASGSPTSPVDGSSSEQAKTDYYRLVEKIVKPEVAKMKQLMEFYTSAATALSNVCKDAAASLAAGQPPTESLLVAIASTMDMLMVLDSLKNVKTSLNNDFTLIFRRSRSISKTQGDDKENQMLYLFLANKDVFLGELKSMAAKVPNMDDLLWELASAMADRLERGHWAHPKEKYALVKAAAYAMVMLDPVMLPKALAAKHWRTERISRMFRLYPVLPLYGDLAVTTAQLLQRTVNQKWDMSPLPTSKDGNGAFGAGGAAAAESGEDLIPIAETRVQVSDYLAKLGLALATVRRTKADDMIDAQCKDVFDTLVEGVQLLNHLTTLVLEMNAFKYTHPTNHSSNPDYERFALAEVLSLLKSLEDKLLRAHVELGPATIKHISCFMNTMQQMSLTNMVAYTTKKKKPTILAMLKSLAELVGPNMHTSQSIMYMAHGLDKELKDSHVAELQAMQNQMFWIQQVHALPVTLRKTVDLSELWYKEFYLELAKQIQFPIETSLPWILINTMLDSSAVDLTHSLFLPFSIYDDAANRALHDLKMHSKVFKAYKCHAAAELFAVQYKVKLDKTIGLEAPFHHHEWILSHYKTVHILGRCIPFTQVLSQMLNMAFRQSMEAILSRFESSDITGVLEYSYNGITDRFVRNPIPMAEPGGAGAGRAATRQHKHEYLYGTKALHQAYSAQLAPYLLFVGKHHFDAIIKVVGSRLPLLFSEIVDAFEASLRDKLTPYLWVLSKEFPNNVKLPGLDYGVVGTFEYFQVILKALIAFKDLTTVFQTLRELGNLFLCVRFLEQSTASSDVLNAYHLAKSRDMAQDLTKLFNLPPITDPTHAHLLSPRSGHALALCSQFLNTLHSIVTNLCPLWSEGLPASTSYDTSRELYRVASFLQFSFCSGSSYTKGFTCREVFGDSVHWALGLLLSWTRQMDVFIALDFTYHVCYAGKVLGIPNGPIPTLQSGVGQGGGGAAGALHTSLADFIHLGEYYKSVMVHIDRYYRSVVGNEVLQRQRDEELARVAQEAEAAGADQQASGIIGGMAGLTIITSADGQQQGPASPGSAASPTHSRSPYGDKRLSTVIAVHEIVPPQDMRRSTVYDSTGFAS</sequence>
<dbReference type="AlphaFoldDB" id="A0A1Y2HQA0"/>
<name>A0A1Y2HQA0_9FUNG</name>
<dbReference type="EMBL" id="MCFL01000015">
    <property type="protein sequence ID" value="ORZ36788.1"/>
    <property type="molecule type" value="Genomic_DNA"/>
</dbReference>
<keyword evidence="3" id="KW-1185">Reference proteome</keyword>
<evidence type="ECO:0000313" key="3">
    <source>
        <dbReference type="Proteomes" id="UP000193411"/>
    </source>
</evidence>
<dbReference type="GO" id="GO:0030833">
    <property type="term" value="P:regulation of actin filament polymerization"/>
    <property type="evidence" value="ECO:0007669"/>
    <property type="project" value="InterPro"/>
</dbReference>
<dbReference type="OrthoDB" id="10265867at2759"/>
<feature type="compositionally biased region" description="Polar residues" evidence="1">
    <location>
        <begin position="1153"/>
        <end position="1172"/>
    </location>
</feature>
<evidence type="ECO:0000313" key="2">
    <source>
        <dbReference type="EMBL" id="ORZ36788.1"/>
    </source>
</evidence>
<protein>
    <submittedName>
        <fullName evidence="2">Cytoplasmic fragile-X interacting family-domain-containing protein</fullName>
    </submittedName>
</protein>
<dbReference type="Pfam" id="PF05994">
    <property type="entry name" value="FragX_IP"/>
    <property type="match status" value="4"/>
</dbReference>
<dbReference type="Proteomes" id="UP000193411">
    <property type="component" value="Unassembled WGS sequence"/>
</dbReference>
<feature type="region of interest" description="Disordered" evidence="1">
    <location>
        <begin position="1153"/>
        <end position="1176"/>
    </location>
</feature>
<dbReference type="PIRSF" id="PIRSF008153">
    <property type="entry name" value="FMR1_interacting"/>
    <property type="match status" value="1"/>
</dbReference>
<dbReference type="PANTHER" id="PTHR12195">
    <property type="entry name" value="CYTOPLASMIC FMR1-INTERACTING PROTEIN-RELATED"/>
    <property type="match status" value="1"/>
</dbReference>
<dbReference type="InterPro" id="IPR008081">
    <property type="entry name" value="Cytoplasmic_FMR1-int"/>
</dbReference>
<proteinExistence type="predicted"/>
<accession>A0A1Y2HQA0</accession>